<gene>
    <name evidence="2" type="ORF">OCV65_05955</name>
</gene>
<evidence type="ECO:0000313" key="2">
    <source>
        <dbReference type="EMBL" id="MCU6699774.1"/>
    </source>
</evidence>
<dbReference type="Proteomes" id="UP001207605">
    <property type="component" value="Unassembled WGS sequence"/>
</dbReference>
<proteinExistence type="predicted"/>
<dbReference type="Pfam" id="PF14343">
    <property type="entry name" value="PrcB_C"/>
    <property type="match status" value="1"/>
</dbReference>
<keyword evidence="3" id="KW-1185">Reference proteome</keyword>
<comment type="caution">
    <text evidence="2">The sequence shown here is derived from an EMBL/GenBank/DDBJ whole genome shotgun (WGS) entry which is preliminary data.</text>
</comment>
<dbReference type="EMBL" id="JAOQJV010000005">
    <property type="protein sequence ID" value="MCU6699774.1"/>
    <property type="molecule type" value="Genomic_DNA"/>
</dbReference>
<dbReference type="GO" id="GO:0008233">
    <property type="term" value="F:peptidase activity"/>
    <property type="evidence" value="ECO:0007669"/>
    <property type="project" value="UniProtKB-KW"/>
</dbReference>
<sequence>MSAICAALLCGCSVIRIDIRKVRDLPYTVVDEYDVPEEMRQAIADQEQESFLYTWANEGRLYIARGYGKQDTAGYQIQVDAFYESSNVLVFATTLLGPEPDTDTDHGTTCPYLVIQTEYNPKHVITK</sequence>
<keyword evidence="2" id="KW-0645">Protease</keyword>
<evidence type="ECO:0000313" key="3">
    <source>
        <dbReference type="Proteomes" id="UP001207605"/>
    </source>
</evidence>
<dbReference type="GO" id="GO:0006508">
    <property type="term" value="P:proteolysis"/>
    <property type="evidence" value="ECO:0007669"/>
    <property type="project" value="UniProtKB-KW"/>
</dbReference>
<dbReference type="RefSeq" id="WP_262581303.1">
    <property type="nucleotide sequence ID" value="NZ_JAOQJV010000005.1"/>
</dbReference>
<feature type="domain" description="PrcB C-terminal" evidence="1">
    <location>
        <begin position="61"/>
        <end position="118"/>
    </location>
</feature>
<name>A0ABT2S5B1_9FIRM</name>
<dbReference type="InterPro" id="IPR025748">
    <property type="entry name" value="PrcB_C_dom"/>
</dbReference>
<reference evidence="2 3" key="1">
    <citation type="journal article" date="2021" name="ISME Commun">
        <title>Automated analysis of genomic sequences facilitates high-throughput and comprehensive description of bacteria.</title>
        <authorList>
            <person name="Hitch T.C.A."/>
        </authorList>
    </citation>
    <scope>NUCLEOTIDE SEQUENCE [LARGE SCALE GENOMIC DNA]</scope>
    <source>
        <strain evidence="2 3">Sanger_02</strain>
    </source>
</reference>
<evidence type="ECO:0000259" key="1">
    <source>
        <dbReference type="Pfam" id="PF14343"/>
    </source>
</evidence>
<protein>
    <submittedName>
        <fullName evidence="2">Protease complex subunit PrcB family protein</fullName>
    </submittedName>
</protein>
<accession>A0ABT2S5B1</accession>
<keyword evidence="2" id="KW-0378">Hydrolase</keyword>
<organism evidence="2 3">
    <name type="scientific">Dorea ammoniilytica</name>
    <dbReference type="NCBI Taxonomy" id="2981788"/>
    <lineage>
        <taxon>Bacteria</taxon>
        <taxon>Bacillati</taxon>
        <taxon>Bacillota</taxon>
        <taxon>Clostridia</taxon>
        <taxon>Lachnospirales</taxon>
        <taxon>Lachnospiraceae</taxon>
        <taxon>Dorea</taxon>
    </lineage>
</organism>